<evidence type="ECO:0000313" key="3">
    <source>
        <dbReference type="EMBL" id="SES90903.1"/>
    </source>
</evidence>
<dbReference type="PANTHER" id="PTHR40841:SF2">
    <property type="entry name" value="SIDEROPHORE-DEGRADING ESTERASE (EUROFUNG)"/>
    <property type="match status" value="1"/>
</dbReference>
<dbReference type="OrthoDB" id="9784036at2"/>
<gene>
    <name evidence="3" type="ORF">SAMN04489858_102160</name>
</gene>
<sequence length="283" mass="30419">MSALSRRLFLAAGLGLCAPRVLGRTPGRDRDFIVSDGHSDWRVLLSLPRAAPPPQGYSLIVALDGARMQPMLRDLRDKLAPDSPVALAGITYPAGGRRWLDLTSPAKVLLNPPPGTWRAPDDRQTGGRGIFLAMLRQNLFPRLLQEAPVNAAQATLYGHSLGGLFVFHALFNDPTLFARYVAADPSTWWNAGEVVSEARAFAGGVRGAGQILSPPRGLMLLRARAMAQGGRVGPVMIDTALTTALSGIGGLHLDYDLMPEEDHGSIIDPSLVRTLNWHLARSG</sequence>
<dbReference type="PANTHER" id="PTHR40841">
    <property type="entry name" value="SIDEROPHORE TRIACETYLFUSARININE C ESTERASE"/>
    <property type="match status" value="1"/>
</dbReference>
<keyword evidence="2" id="KW-0378">Hydrolase</keyword>
<dbReference type="Pfam" id="PF00756">
    <property type="entry name" value="Esterase"/>
    <property type="match status" value="1"/>
</dbReference>
<dbReference type="AlphaFoldDB" id="A0A1I0AB11"/>
<evidence type="ECO:0000256" key="2">
    <source>
        <dbReference type="ARBA" id="ARBA00022801"/>
    </source>
</evidence>
<evidence type="ECO:0000256" key="1">
    <source>
        <dbReference type="ARBA" id="ARBA00005622"/>
    </source>
</evidence>
<dbReference type="InterPro" id="IPR052558">
    <property type="entry name" value="Siderophore_Hydrolase_D"/>
</dbReference>
<accession>A0A1I0AB11</accession>
<keyword evidence="4" id="KW-1185">Reference proteome</keyword>
<organism evidence="3 4">
    <name type="scientific">Paracoccus homiensis</name>
    <dbReference type="NCBI Taxonomy" id="364199"/>
    <lineage>
        <taxon>Bacteria</taxon>
        <taxon>Pseudomonadati</taxon>
        <taxon>Pseudomonadota</taxon>
        <taxon>Alphaproteobacteria</taxon>
        <taxon>Rhodobacterales</taxon>
        <taxon>Paracoccaceae</taxon>
        <taxon>Paracoccus</taxon>
    </lineage>
</organism>
<dbReference type="Gene3D" id="3.40.50.1820">
    <property type="entry name" value="alpha/beta hydrolase"/>
    <property type="match status" value="1"/>
</dbReference>
<dbReference type="SUPFAM" id="SSF53474">
    <property type="entry name" value="alpha/beta-Hydrolases"/>
    <property type="match status" value="1"/>
</dbReference>
<dbReference type="InterPro" id="IPR000801">
    <property type="entry name" value="Esterase-like"/>
</dbReference>
<dbReference type="GO" id="GO:0016788">
    <property type="term" value="F:hydrolase activity, acting on ester bonds"/>
    <property type="evidence" value="ECO:0007669"/>
    <property type="project" value="TreeGrafter"/>
</dbReference>
<dbReference type="STRING" id="364199.SAMN04489858_102160"/>
<protein>
    <recommendedName>
        <fullName evidence="5">Trehalose O-mycolyltransferase</fullName>
    </recommendedName>
</protein>
<comment type="similarity">
    <text evidence="1">Belongs to the esterase D family.</text>
</comment>
<proteinExistence type="inferred from homology"/>
<dbReference type="Proteomes" id="UP000199180">
    <property type="component" value="Unassembled WGS sequence"/>
</dbReference>
<dbReference type="InterPro" id="IPR029058">
    <property type="entry name" value="AB_hydrolase_fold"/>
</dbReference>
<evidence type="ECO:0000313" key="4">
    <source>
        <dbReference type="Proteomes" id="UP000199180"/>
    </source>
</evidence>
<dbReference type="RefSeq" id="WP_090732433.1">
    <property type="nucleotide sequence ID" value="NZ_FOHO01000002.1"/>
</dbReference>
<name>A0A1I0AB11_9RHOB</name>
<evidence type="ECO:0008006" key="5">
    <source>
        <dbReference type="Google" id="ProtNLM"/>
    </source>
</evidence>
<dbReference type="EMBL" id="FOHO01000002">
    <property type="protein sequence ID" value="SES90903.1"/>
    <property type="molecule type" value="Genomic_DNA"/>
</dbReference>
<reference evidence="3 4" key="1">
    <citation type="submission" date="2016-10" db="EMBL/GenBank/DDBJ databases">
        <authorList>
            <person name="de Groot N.N."/>
        </authorList>
    </citation>
    <scope>NUCLEOTIDE SEQUENCE [LARGE SCALE GENOMIC DNA]</scope>
    <source>
        <strain evidence="3 4">DSM 17862</strain>
    </source>
</reference>